<organism evidence="9">
    <name type="scientific">uncultured Thiotrichaceae bacterium</name>
    <dbReference type="NCBI Taxonomy" id="298394"/>
    <lineage>
        <taxon>Bacteria</taxon>
        <taxon>Pseudomonadati</taxon>
        <taxon>Pseudomonadota</taxon>
        <taxon>Gammaproteobacteria</taxon>
        <taxon>Thiotrichales</taxon>
        <taxon>Thiotrichaceae</taxon>
        <taxon>environmental samples</taxon>
    </lineage>
</organism>
<keyword evidence="6 8" id="KW-0472">Membrane</keyword>
<keyword evidence="5 8" id="KW-1133">Transmembrane helix</keyword>
<keyword evidence="7" id="KW-0653">Protein transport</keyword>
<evidence type="ECO:0000256" key="5">
    <source>
        <dbReference type="ARBA" id="ARBA00022989"/>
    </source>
</evidence>
<proteinExistence type="inferred from homology"/>
<evidence type="ECO:0000256" key="3">
    <source>
        <dbReference type="ARBA" id="ARBA00022475"/>
    </source>
</evidence>
<name>A0A6S6TIY8_9GAMM</name>
<feature type="transmembrane region" description="Helical" evidence="8">
    <location>
        <begin position="16"/>
        <end position="37"/>
    </location>
</feature>
<dbReference type="Gene3D" id="3.30.420.270">
    <property type="match status" value="1"/>
</dbReference>
<keyword evidence="4 7" id="KW-0812">Transmembrane</keyword>
<evidence type="ECO:0000256" key="2">
    <source>
        <dbReference type="ARBA" id="ARBA00005811"/>
    </source>
</evidence>
<evidence type="ECO:0000256" key="6">
    <source>
        <dbReference type="ARBA" id="ARBA00023136"/>
    </source>
</evidence>
<protein>
    <submittedName>
        <fullName evidence="9">Tol-Pal system protein TolR</fullName>
    </submittedName>
</protein>
<gene>
    <name evidence="9" type="ORF">HELGO_WM16576</name>
</gene>
<dbReference type="Pfam" id="PF02472">
    <property type="entry name" value="ExbD"/>
    <property type="match status" value="1"/>
</dbReference>
<keyword evidence="7" id="KW-0813">Transport</keyword>
<dbReference type="GO" id="GO:0015031">
    <property type="term" value="P:protein transport"/>
    <property type="evidence" value="ECO:0007669"/>
    <property type="project" value="UniProtKB-KW"/>
</dbReference>
<dbReference type="EMBL" id="CACVAT010000372">
    <property type="protein sequence ID" value="CAA6822981.1"/>
    <property type="molecule type" value="Genomic_DNA"/>
</dbReference>
<dbReference type="PANTHER" id="PTHR30558">
    <property type="entry name" value="EXBD MEMBRANE COMPONENT OF PMF-DRIVEN MACROMOLECULE IMPORT SYSTEM"/>
    <property type="match status" value="1"/>
</dbReference>
<evidence type="ECO:0000256" key="8">
    <source>
        <dbReference type="SAM" id="Phobius"/>
    </source>
</evidence>
<accession>A0A6S6TIY8</accession>
<evidence type="ECO:0000256" key="4">
    <source>
        <dbReference type="ARBA" id="ARBA00022692"/>
    </source>
</evidence>
<dbReference type="GO" id="GO:0022857">
    <property type="term" value="F:transmembrane transporter activity"/>
    <property type="evidence" value="ECO:0007669"/>
    <property type="project" value="InterPro"/>
</dbReference>
<dbReference type="PANTHER" id="PTHR30558:SF7">
    <property type="entry name" value="TOL-PAL SYSTEM PROTEIN TOLR"/>
    <property type="match status" value="1"/>
</dbReference>
<evidence type="ECO:0000256" key="7">
    <source>
        <dbReference type="RuleBase" id="RU003879"/>
    </source>
</evidence>
<evidence type="ECO:0000256" key="1">
    <source>
        <dbReference type="ARBA" id="ARBA00004162"/>
    </source>
</evidence>
<reference evidence="9" key="1">
    <citation type="submission" date="2020-01" db="EMBL/GenBank/DDBJ databases">
        <authorList>
            <person name="Meier V. D."/>
            <person name="Meier V D."/>
        </authorList>
    </citation>
    <scope>NUCLEOTIDE SEQUENCE</scope>
    <source>
        <strain evidence="9">HLG_WM_MAG_09</strain>
    </source>
</reference>
<keyword evidence="3" id="KW-1003">Cell membrane</keyword>
<comment type="subcellular location">
    <subcellularLocation>
        <location evidence="1">Cell membrane</location>
        <topology evidence="1">Single-pass membrane protein</topology>
    </subcellularLocation>
    <subcellularLocation>
        <location evidence="7">Cell membrane</location>
        <topology evidence="7">Single-pass type II membrane protein</topology>
    </subcellularLocation>
</comment>
<dbReference type="GO" id="GO:0005886">
    <property type="term" value="C:plasma membrane"/>
    <property type="evidence" value="ECO:0007669"/>
    <property type="project" value="UniProtKB-SubCell"/>
</dbReference>
<evidence type="ECO:0000313" key="9">
    <source>
        <dbReference type="EMBL" id="CAA6822981.1"/>
    </source>
</evidence>
<sequence>MRSSRRPRKSMAEMNVVPYIDVMLVLLVIFMVTAPMMQMGVDIDMPDTGIKSLTTDNQQEPLIISVDQTGQYFLSDKTALDETELRDYITQQAVIKTQRPVRIRAAQNVEYHYVMTAVAAAERAGAKVGLMADPLNTQQ</sequence>
<dbReference type="InterPro" id="IPR003400">
    <property type="entry name" value="ExbD"/>
</dbReference>
<dbReference type="AlphaFoldDB" id="A0A6S6TIY8"/>
<comment type="similarity">
    <text evidence="2 7">Belongs to the ExbD/TolR family.</text>
</comment>